<organism evidence="3 4">
    <name type="scientific">Candidatus Rikenella faecigallinarum</name>
    <dbReference type="NCBI Taxonomy" id="2838745"/>
    <lineage>
        <taxon>Bacteria</taxon>
        <taxon>Pseudomonadati</taxon>
        <taxon>Bacteroidota</taxon>
        <taxon>Bacteroidia</taxon>
        <taxon>Bacteroidales</taxon>
        <taxon>Rikenellaceae</taxon>
        <taxon>Rikenella</taxon>
    </lineage>
</organism>
<dbReference type="EMBL" id="DXHL01000017">
    <property type="protein sequence ID" value="HIW10434.1"/>
    <property type="molecule type" value="Genomic_DNA"/>
</dbReference>
<sequence>METYDWIQILALVAVLVYSGWLASRKGTQKKSNNGVPKMRRQVKDSPLYGPDADMPKPYPAVDSVDTVQVEKGLEEDTYRAYQTVQSADGAELLPSEGGAMISTQAGENQEPVVENAMSGASINNTTGNGAVNPLPDLRTMVISSEILKPKYEEY</sequence>
<dbReference type="AlphaFoldDB" id="A0A9D1QD40"/>
<evidence type="ECO:0000256" key="1">
    <source>
        <dbReference type="SAM" id="MobiDB-lite"/>
    </source>
</evidence>
<dbReference type="Proteomes" id="UP000823926">
    <property type="component" value="Unassembled WGS sequence"/>
</dbReference>
<feature type="region of interest" description="Disordered" evidence="1">
    <location>
        <begin position="28"/>
        <end position="63"/>
    </location>
</feature>
<reference evidence="3" key="1">
    <citation type="journal article" date="2021" name="PeerJ">
        <title>Extensive microbial diversity within the chicken gut microbiome revealed by metagenomics and culture.</title>
        <authorList>
            <person name="Gilroy R."/>
            <person name="Ravi A."/>
            <person name="Getino M."/>
            <person name="Pursley I."/>
            <person name="Horton D.L."/>
            <person name="Alikhan N.F."/>
            <person name="Baker D."/>
            <person name="Gharbi K."/>
            <person name="Hall N."/>
            <person name="Watson M."/>
            <person name="Adriaenssens E.M."/>
            <person name="Foster-Nyarko E."/>
            <person name="Jarju S."/>
            <person name="Secka A."/>
            <person name="Antonio M."/>
            <person name="Oren A."/>
            <person name="Chaudhuri R.R."/>
            <person name="La Ragione R."/>
            <person name="Hildebrand F."/>
            <person name="Pallen M.J."/>
        </authorList>
    </citation>
    <scope>NUCLEOTIDE SEQUENCE</scope>
    <source>
        <strain evidence="3">ChiBcec15-1070</strain>
    </source>
</reference>
<name>A0A9D1QD40_9BACT</name>
<proteinExistence type="predicted"/>
<keyword evidence="2" id="KW-0472">Membrane</keyword>
<evidence type="ECO:0000256" key="2">
    <source>
        <dbReference type="SAM" id="Phobius"/>
    </source>
</evidence>
<accession>A0A9D1QD40</accession>
<evidence type="ECO:0000313" key="4">
    <source>
        <dbReference type="Proteomes" id="UP000823926"/>
    </source>
</evidence>
<keyword evidence="2" id="KW-0812">Transmembrane</keyword>
<evidence type="ECO:0000313" key="3">
    <source>
        <dbReference type="EMBL" id="HIW10434.1"/>
    </source>
</evidence>
<keyword evidence="2" id="KW-1133">Transmembrane helix</keyword>
<protein>
    <submittedName>
        <fullName evidence="3">Uncharacterized protein</fullName>
    </submittedName>
</protein>
<feature type="transmembrane region" description="Helical" evidence="2">
    <location>
        <begin position="6"/>
        <end position="23"/>
    </location>
</feature>
<gene>
    <name evidence="3" type="ORF">H9888_02930</name>
</gene>
<reference evidence="3" key="2">
    <citation type="submission" date="2021-04" db="EMBL/GenBank/DDBJ databases">
        <authorList>
            <person name="Gilroy R."/>
        </authorList>
    </citation>
    <scope>NUCLEOTIDE SEQUENCE</scope>
    <source>
        <strain evidence="3">ChiBcec15-1070</strain>
    </source>
</reference>
<comment type="caution">
    <text evidence="3">The sequence shown here is derived from an EMBL/GenBank/DDBJ whole genome shotgun (WGS) entry which is preliminary data.</text>
</comment>